<dbReference type="Proteomes" id="UP000183832">
    <property type="component" value="Unassembled WGS sequence"/>
</dbReference>
<accession>A0A1J1HNS8</accession>
<dbReference type="EMBL" id="CVRI01000014">
    <property type="protein sequence ID" value="CRK89701.1"/>
    <property type="molecule type" value="Genomic_DNA"/>
</dbReference>
<dbReference type="PRINTS" id="PR00080">
    <property type="entry name" value="SDRFAMILY"/>
</dbReference>
<evidence type="ECO:0000313" key="5">
    <source>
        <dbReference type="Proteomes" id="UP000183832"/>
    </source>
</evidence>
<keyword evidence="5" id="KW-1185">Reference proteome</keyword>
<protein>
    <submittedName>
        <fullName evidence="4">CLUMA_CG003413, isoform A</fullName>
    </submittedName>
</protein>
<comment type="similarity">
    <text evidence="1 3">Belongs to the short-chain dehydrogenases/reductases (SDR) family.</text>
</comment>
<name>A0A1J1HNS8_9DIPT</name>
<evidence type="ECO:0000313" key="4">
    <source>
        <dbReference type="EMBL" id="CRK89701.1"/>
    </source>
</evidence>
<evidence type="ECO:0000256" key="1">
    <source>
        <dbReference type="ARBA" id="ARBA00006484"/>
    </source>
</evidence>
<evidence type="ECO:0000256" key="3">
    <source>
        <dbReference type="RuleBase" id="RU000363"/>
    </source>
</evidence>
<dbReference type="FunFam" id="3.40.50.720:FF:000047">
    <property type="entry name" value="NADP-dependent L-serine/L-allo-threonine dehydrogenase"/>
    <property type="match status" value="1"/>
</dbReference>
<dbReference type="PANTHER" id="PTHR43115:SF4">
    <property type="entry name" value="DEHYDROGENASE_REDUCTASE SDR FAMILY MEMBER 11"/>
    <property type="match status" value="1"/>
</dbReference>
<dbReference type="STRING" id="568069.A0A1J1HNS8"/>
<dbReference type="Gene3D" id="3.40.50.720">
    <property type="entry name" value="NAD(P)-binding Rossmann-like Domain"/>
    <property type="match status" value="1"/>
</dbReference>
<sequence length="254" mass="27633">MEKWAGKIAVVTGASVGIGAAIVKNFAKNGIVVIGLARRSEKIEEIARNLDGGCGKIYVKKCDVSDLKSIKEAFKWIEEEFGVVHIIVNNAAILFNGKILGEGEETAENLNNVINTNLTGVVHCTREAVRLIKNSNEHGMIININSVLGHNIPFSGARLNVYPPTKYALTAMSEVLRQELIVDNNEKIRVTNLSPGSVKTDIVVSGGFADNNDDYFKQMPCLSAEDVAETVSFLLETPHNVNISQLTIMPVGER</sequence>
<dbReference type="OrthoDB" id="1933717at2759"/>
<keyword evidence="2" id="KW-0560">Oxidoreductase</keyword>
<evidence type="ECO:0000256" key="2">
    <source>
        <dbReference type="ARBA" id="ARBA00023002"/>
    </source>
</evidence>
<dbReference type="InterPro" id="IPR036291">
    <property type="entry name" value="NAD(P)-bd_dom_sf"/>
</dbReference>
<reference evidence="4 5" key="1">
    <citation type="submission" date="2015-04" db="EMBL/GenBank/DDBJ databases">
        <authorList>
            <person name="Syromyatnikov M.Y."/>
            <person name="Popov V.N."/>
        </authorList>
    </citation>
    <scope>NUCLEOTIDE SEQUENCE [LARGE SCALE GENOMIC DNA]</scope>
</reference>
<dbReference type="PANTHER" id="PTHR43115">
    <property type="entry name" value="DEHYDROGENASE/REDUCTASE SDR FAMILY MEMBER 11"/>
    <property type="match status" value="1"/>
</dbReference>
<organism evidence="4 5">
    <name type="scientific">Clunio marinus</name>
    <dbReference type="NCBI Taxonomy" id="568069"/>
    <lineage>
        <taxon>Eukaryota</taxon>
        <taxon>Metazoa</taxon>
        <taxon>Ecdysozoa</taxon>
        <taxon>Arthropoda</taxon>
        <taxon>Hexapoda</taxon>
        <taxon>Insecta</taxon>
        <taxon>Pterygota</taxon>
        <taxon>Neoptera</taxon>
        <taxon>Endopterygota</taxon>
        <taxon>Diptera</taxon>
        <taxon>Nematocera</taxon>
        <taxon>Chironomoidea</taxon>
        <taxon>Chironomidae</taxon>
        <taxon>Clunio</taxon>
    </lineage>
</organism>
<dbReference type="GO" id="GO:0016616">
    <property type="term" value="F:oxidoreductase activity, acting on the CH-OH group of donors, NAD or NADP as acceptor"/>
    <property type="evidence" value="ECO:0007669"/>
    <property type="project" value="UniProtKB-ARBA"/>
</dbReference>
<dbReference type="AlphaFoldDB" id="A0A1J1HNS8"/>
<proteinExistence type="inferred from homology"/>
<dbReference type="PRINTS" id="PR00081">
    <property type="entry name" value="GDHRDH"/>
</dbReference>
<dbReference type="InterPro" id="IPR002347">
    <property type="entry name" value="SDR_fam"/>
</dbReference>
<dbReference type="Pfam" id="PF00106">
    <property type="entry name" value="adh_short"/>
    <property type="match status" value="1"/>
</dbReference>
<gene>
    <name evidence="4" type="primary">similar to Dehydrogenase</name>
    <name evidence="4" type="synonym">reductase SDR family member 11</name>
    <name evidence="4" type="ORF">CLUMA_CG003413</name>
</gene>
<dbReference type="SUPFAM" id="SSF51735">
    <property type="entry name" value="NAD(P)-binding Rossmann-fold domains"/>
    <property type="match status" value="1"/>
</dbReference>